<gene>
    <name evidence="2" type="ORF">PCAMFM013_S066g000016</name>
</gene>
<keyword evidence="3" id="KW-1185">Reference proteome</keyword>
<name>A0A0G4PWX2_PENC3</name>
<sequence>MAPEVSRVKREQLRKRLKNLLRRHNDFWRLYSIRSWVVMEMPNGRLYTYYSHPDISVPTRQDIKKGPQRAVHKSPQDYEQGSSASDTVPKLPAITILGRCNELWGSLSQYVSRQSKINIL</sequence>
<evidence type="ECO:0000256" key="1">
    <source>
        <dbReference type="SAM" id="MobiDB-lite"/>
    </source>
</evidence>
<feature type="region of interest" description="Disordered" evidence="1">
    <location>
        <begin position="59"/>
        <end position="86"/>
    </location>
</feature>
<proteinExistence type="predicted"/>
<dbReference type="AlphaFoldDB" id="A0A0G4PWX2"/>
<evidence type="ECO:0000313" key="3">
    <source>
        <dbReference type="Proteomes" id="UP000053732"/>
    </source>
</evidence>
<dbReference type="EMBL" id="HG793199">
    <property type="protein sequence ID" value="CRL30987.1"/>
    <property type="molecule type" value="Genomic_DNA"/>
</dbReference>
<dbReference type="Proteomes" id="UP000053732">
    <property type="component" value="Unassembled WGS sequence"/>
</dbReference>
<evidence type="ECO:0000313" key="2">
    <source>
        <dbReference type="EMBL" id="CRL30987.1"/>
    </source>
</evidence>
<accession>A0A0G4PWX2</accession>
<protein>
    <submittedName>
        <fullName evidence="2">Str. FM013</fullName>
    </submittedName>
</protein>
<reference evidence="2 3" key="1">
    <citation type="journal article" date="2014" name="Nat. Commun.">
        <title>Multiple recent horizontal transfers of a large genomic region in cheese making fungi.</title>
        <authorList>
            <person name="Cheeseman K."/>
            <person name="Ropars J."/>
            <person name="Renault P."/>
            <person name="Dupont J."/>
            <person name="Gouzy J."/>
            <person name="Branca A."/>
            <person name="Abraham A.L."/>
            <person name="Ceppi M."/>
            <person name="Conseiller E."/>
            <person name="Debuchy R."/>
            <person name="Malagnac F."/>
            <person name="Goarin A."/>
            <person name="Silar P."/>
            <person name="Lacoste S."/>
            <person name="Sallet E."/>
            <person name="Bensimon A."/>
            <person name="Giraud T."/>
            <person name="Brygoo Y."/>
        </authorList>
    </citation>
    <scope>NUCLEOTIDE SEQUENCE [LARGE SCALE GENOMIC DNA]</scope>
    <source>
        <strain evidence="3">FM 013</strain>
    </source>
</reference>
<organism evidence="2 3">
    <name type="scientific">Penicillium camemberti (strain FM 013)</name>
    <dbReference type="NCBI Taxonomy" id="1429867"/>
    <lineage>
        <taxon>Eukaryota</taxon>
        <taxon>Fungi</taxon>
        <taxon>Dikarya</taxon>
        <taxon>Ascomycota</taxon>
        <taxon>Pezizomycotina</taxon>
        <taxon>Eurotiomycetes</taxon>
        <taxon>Eurotiomycetidae</taxon>
        <taxon>Eurotiales</taxon>
        <taxon>Aspergillaceae</taxon>
        <taxon>Penicillium</taxon>
    </lineage>
</organism>
<feature type="compositionally biased region" description="Polar residues" evidence="1">
    <location>
        <begin position="77"/>
        <end position="86"/>
    </location>
</feature>